<reference evidence="2" key="1">
    <citation type="submission" date="2025-08" db="UniProtKB">
        <authorList>
            <consortium name="RefSeq"/>
        </authorList>
    </citation>
    <scope>IDENTIFICATION</scope>
</reference>
<accession>A0A9B2MTK1</accession>
<name>A0A9B2MTK1_BOMTE</name>
<dbReference type="OrthoDB" id="8195095at2759"/>
<protein>
    <submittedName>
        <fullName evidence="2">Uncharacterized protein LOC100642718 isoform X1</fullName>
    </submittedName>
</protein>
<dbReference type="RefSeq" id="XP_012174086.2">
    <property type="nucleotide sequence ID" value="XM_012318696.3"/>
</dbReference>
<dbReference type="GeneID" id="100642718"/>
<dbReference type="AlphaFoldDB" id="A0A9B2MTK1"/>
<dbReference type="Proteomes" id="UP000835206">
    <property type="component" value="Chromosome 2"/>
</dbReference>
<sequence>MIMYKHNSSLSMENHAQAISFANSYFALVDGLVSDLESQLSEDVVLYWFGSLIKGKKRVSTFLRNRKLNTRHIFPHIISTTDISYEKERLTRNKLCSCHYRKQQEYQTRHNNFVNDNSIICEPILQEMETSLSMCDVITDINHDEIHVKEIGAVDDTFYNLSEGDLCNLFKLGILSTDVEEIEHGINRIKLKEEMVPTIKRKCNRRDKHDIVEVKYVEANGEVEFSRKFWKLGSWNTYISRLATATLHTWRQPCKLQIAYTISSQCQTLKQSCETKNVTVRFVQPKVRLLSLQEINEITSRLMPNTNEFGGFLKDADFLADYKGFLENVKMEMAINDPCMPLFTAQYVKNKFVFNKPSISMDDPNGKDKKKFAFNYQIHLIIYQDIDICNMNKCCTILKE</sequence>
<keyword evidence="1" id="KW-1185">Reference proteome</keyword>
<evidence type="ECO:0000313" key="1">
    <source>
        <dbReference type="Proteomes" id="UP000835206"/>
    </source>
</evidence>
<proteinExistence type="predicted"/>
<gene>
    <name evidence="2" type="primary">LOC100642718</name>
</gene>
<evidence type="ECO:0000313" key="2">
    <source>
        <dbReference type="RefSeq" id="XP_012174086.2"/>
    </source>
</evidence>
<organism evidence="1 2">
    <name type="scientific">Bombus terrestris</name>
    <name type="common">Buff-tailed bumblebee</name>
    <name type="synonym">Apis terrestris</name>
    <dbReference type="NCBI Taxonomy" id="30195"/>
    <lineage>
        <taxon>Eukaryota</taxon>
        <taxon>Metazoa</taxon>
        <taxon>Ecdysozoa</taxon>
        <taxon>Arthropoda</taxon>
        <taxon>Hexapoda</taxon>
        <taxon>Insecta</taxon>
        <taxon>Pterygota</taxon>
        <taxon>Neoptera</taxon>
        <taxon>Endopterygota</taxon>
        <taxon>Hymenoptera</taxon>
        <taxon>Apocrita</taxon>
        <taxon>Aculeata</taxon>
        <taxon>Apoidea</taxon>
        <taxon>Anthophila</taxon>
        <taxon>Apidae</taxon>
        <taxon>Bombus</taxon>
        <taxon>Bombus</taxon>
    </lineage>
</organism>